<dbReference type="GO" id="GO:0003677">
    <property type="term" value="F:DNA binding"/>
    <property type="evidence" value="ECO:0007669"/>
    <property type="project" value="UniProtKB-KW"/>
</dbReference>
<reference evidence="6 7" key="1">
    <citation type="journal article" date="2015" name="Genome Announc.">
        <title>Expanding the biotechnology potential of lactobacilli through comparative genomics of 213 strains and associated genera.</title>
        <authorList>
            <person name="Sun Z."/>
            <person name="Harris H.M."/>
            <person name="McCann A."/>
            <person name="Guo C."/>
            <person name="Argimon S."/>
            <person name="Zhang W."/>
            <person name="Yang X."/>
            <person name="Jeffery I.B."/>
            <person name="Cooney J.C."/>
            <person name="Kagawa T.F."/>
            <person name="Liu W."/>
            <person name="Song Y."/>
            <person name="Salvetti E."/>
            <person name="Wrobel A."/>
            <person name="Rasinkangas P."/>
            <person name="Parkhill J."/>
            <person name="Rea M.C."/>
            <person name="O'Sullivan O."/>
            <person name="Ritari J."/>
            <person name="Douillard F.P."/>
            <person name="Paul Ross R."/>
            <person name="Yang R."/>
            <person name="Briner A.E."/>
            <person name="Felis G.E."/>
            <person name="de Vos W.M."/>
            <person name="Barrangou R."/>
            <person name="Klaenhammer T.R."/>
            <person name="Caufield P.W."/>
            <person name="Cui Y."/>
            <person name="Zhang H."/>
            <person name="O'Toole P.W."/>
        </authorList>
    </citation>
    <scope>NUCLEOTIDE SEQUENCE [LARGE SCALE GENOMIC DNA]</scope>
    <source>
        <strain evidence="6 7">DSM 18630</strain>
    </source>
</reference>
<dbReference type="InterPro" id="IPR009061">
    <property type="entry name" value="DNA-bd_dom_put_sf"/>
</dbReference>
<keyword evidence="2" id="KW-0805">Transcription regulation</keyword>
<organism evidence="6 7">
    <name type="scientific">Liquorilactobacillus ghanensis DSM 18630</name>
    <dbReference type="NCBI Taxonomy" id="1423750"/>
    <lineage>
        <taxon>Bacteria</taxon>
        <taxon>Bacillati</taxon>
        <taxon>Bacillota</taxon>
        <taxon>Bacilli</taxon>
        <taxon>Lactobacillales</taxon>
        <taxon>Lactobacillaceae</taxon>
        <taxon>Liquorilactobacillus</taxon>
    </lineage>
</organism>
<dbReference type="EMBL" id="AZGB01000003">
    <property type="protein sequence ID" value="KRM07978.1"/>
    <property type="molecule type" value="Genomic_DNA"/>
</dbReference>
<name>A0A0R1VQD8_9LACO</name>
<dbReference type="InterPro" id="IPR047057">
    <property type="entry name" value="MerR_fam"/>
</dbReference>
<accession>A0A0R1VQD8</accession>
<dbReference type="RefSeq" id="WP_235804357.1">
    <property type="nucleotide sequence ID" value="NZ_AZGB01000003.1"/>
</dbReference>
<dbReference type="STRING" id="1423750.FC89_GL002087"/>
<dbReference type="Pfam" id="PF13411">
    <property type="entry name" value="MerR_1"/>
    <property type="match status" value="1"/>
</dbReference>
<feature type="domain" description="HTH merR-type" evidence="5">
    <location>
        <begin position="27"/>
        <end position="94"/>
    </location>
</feature>
<evidence type="ECO:0000256" key="3">
    <source>
        <dbReference type="ARBA" id="ARBA00023125"/>
    </source>
</evidence>
<dbReference type="PANTHER" id="PTHR30204">
    <property type="entry name" value="REDOX-CYCLING DRUG-SENSING TRANSCRIPTIONAL ACTIVATOR SOXR"/>
    <property type="match status" value="1"/>
</dbReference>
<sequence length="155" mass="17846">MKETSPLANRDFILRIKEIMKQDNFLLGIGDISRATGVSQRKLRYWEQRDYIKPAKCSEDGQHRKYTYFTMAKISLIQSYLATGYTLKAAVAKTKAHDQVTVAIHKLVRERLVDINKIEDGYEFDLGPLADQPEIHVHAIIKADQPTQMILKKQN</sequence>
<dbReference type="CDD" id="cd01105">
    <property type="entry name" value="HTH_GlnR-like"/>
    <property type="match status" value="1"/>
</dbReference>
<comment type="caution">
    <text evidence="6">The sequence shown here is derived from an EMBL/GenBank/DDBJ whole genome shotgun (WGS) entry which is preliminary data.</text>
</comment>
<keyword evidence="1" id="KW-0678">Repressor</keyword>
<protein>
    <submittedName>
        <fullName evidence="6">Regulatory protein MerR</fullName>
    </submittedName>
</protein>
<evidence type="ECO:0000256" key="2">
    <source>
        <dbReference type="ARBA" id="ARBA00023015"/>
    </source>
</evidence>
<dbReference type="GeneID" id="98318031"/>
<dbReference type="GO" id="GO:0003700">
    <property type="term" value="F:DNA-binding transcription factor activity"/>
    <property type="evidence" value="ECO:0007669"/>
    <property type="project" value="InterPro"/>
</dbReference>
<keyword evidence="4" id="KW-0804">Transcription</keyword>
<evidence type="ECO:0000313" key="6">
    <source>
        <dbReference type="EMBL" id="KRM07978.1"/>
    </source>
</evidence>
<dbReference type="PATRIC" id="fig|1423750.3.peg.2128"/>
<evidence type="ECO:0000256" key="1">
    <source>
        <dbReference type="ARBA" id="ARBA00022491"/>
    </source>
</evidence>
<evidence type="ECO:0000313" key="7">
    <source>
        <dbReference type="Proteomes" id="UP000051451"/>
    </source>
</evidence>
<dbReference type="PANTHER" id="PTHR30204:SF69">
    <property type="entry name" value="MERR-FAMILY TRANSCRIPTIONAL REGULATOR"/>
    <property type="match status" value="1"/>
</dbReference>
<dbReference type="SUPFAM" id="SSF46955">
    <property type="entry name" value="Putative DNA-binding domain"/>
    <property type="match status" value="1"/>
</dbReference>
<dbReference type="Gene3D" id="1.10.1660.10">
    <property type="match status" value="1"/>
</dbReference>
<dbReference type="InterPro" id="IPR000551">
    <property type="entry name" value="MerR-type_HTH_dom"/>
</dbReference>
<proteinExistence type="predicted"/>
<dbReference type="AlphaFoldDB" id="A0A0R1VQD8"/>
<dbReference type="SMART" id="SM00422">
    <property type="entry name" value="HTH_MERR"/>
    <property type="match status" value="1"/>
</dbReference>
<evidence type="ECO:0000259" key="5">
    <source>
        <dbReference type="SMART" id="SM00422"/>
    </source>
</evidence>
<evidence type="ECO:0000256" key="4">
    <source>
        <dbReference type="ARBA" id="ARBA00023163"/>
    </source>
</evidence>
<keyword evidence="3" id="KW-0238">DNA-binding</keyword>
<gene>
    <name evidence="6" type="ORF">FC89_GL002087</name>
</gene>
<keyword evidence="7" id="KW-1185">Reference proteome</keyword>
<dbReference type="Proteomes" id="UP000051451">
    <property type="component" value="Unassembled WGS sequence"/>
</dbReference>